<dbReference type="Gene3D" id="3.40.50.300">
    <property type="entry name" value="P-loop containing nucleotide triphosphate hydrolases"/>
    <property type="match status" value="1"/>
</dbReference>
<dbReference type="CDD" id="cd02035">
    <property type="entry name" value="ArsA"/>
    <property type="match status" value="1"/>
</dbReference>
<dbReference type="InterPro" id="IPR025723">
    <property type="entry name" value="ArsA/GET3_ATPase-like"/>
</dbReference>
<organism evidence="3 4">
    <name type="scientific">Salibacterium salarium</name>
    <dbReference type="NCBI Taxonomy" id="284579"/>
    <lineage>
        <taxon>Bacteria</taxon>
        <taxon>Bacillati</taxon>
        <taxon>Bacillota</taxon>
        <taxon>Bacilli</taxon>
        <taxon>Bacillales</taxon>
        <taxon>Bacillaceae</taxon>
    </lineage>
</organism>
<dbReference type="PANTHER" id="PTHR10803:SF3">
    <property type="entry name" value="ATPASE GET3"/>
    <property type="match status" value="1"/>
</dbReference>
<dbReference type="SUPFAM" id="SSF52540">
    <property type="entry name" value="P-loop containing nucleoside triphosphate hydrolases"/>
    <property type="match status" value="1"/>
</dbReference>
<evidence type="ECO:0000256" key="1">
    <source>
        <dbReference type="ARBA" id="ARBA00011040"/>
    </source>
</evidence>
<dbReference type="Pfam" id="PF02374">
    <property type="entry name" value="ArsA_ATPase"/>
    <property type="match status" value="1"/>
</dbReference>
<dbReference type="PANTHER" id="PTHR10803">
    <property type="entry name" value="ARSENICAL PUMP-DRIVING ATPASE ARSENITE-TRANSLOCATING ATPASE"/>
    <property type="match status" value="1"/>
</dbReference>
<accession>A0A3R9WWE7</accession>
<keyword evidence="4" id="KW-1185">Reference proteome</keyword>
<evidence type="ECO:0000313" key="3">
    <source>
        <dbReference type="EMBL" id="RSL34963.1"/>
    </source>
</evidence>
<dbReference type="EMBL" id="RBVX01000002">
    <property type="protein sequence ID" value="RSL34963.1"/>
    <property type="molecule type" value="Genomic_DNA"/>
</dbReference>
<dbReference type="GO" id="GO:0016887">
    <property type="term" value="F:ATP hydrolysis activity"/>
    <property type="evidence" value="ECO:0007669"/>
    <property type="project" value="InterPro"/>
</dbReference>
<protein>
    <submittedName>
        <fullName evidence="3">ArsA family ATPase</fullName>
    </submittedName>
</protein>
<sequence>MDKLFHYNIVFFGGKGGVGKSTSASAFALAAADQGIHTLLVSTDPAHNVGDIFNKTIGDNRTKLTPHLWGIEISSEKESKRYIDEVKYNIKDLVKSHMADEVNRQIDMAAVSPGAEEAALFDRLVRIILKEKHDFDLIVFDTAPTGHTVRLLSLPELMEAWIEGMLQRRASINEDYSQWLHDGDPVDDPIYRVLMERKDRFFEARKVLMDKKKTAYVYVLLPEKLPISETERAIEILEKTQLQVNTLLVNKCMPDDAMESSFFQKRRRQEEAYLQDINKRFPKQKKVYLPLLEEDISSLDSLETVKQVMLKSM</sequence>
<dbReference type="OrthoDB" id="9780677at2"/>
<dbReference type="InterPro" id="IPR027417">
    <property type="entry name" value="P-loop_NTPase"/>
</dbReference>
<dbReference type="RefSeq" id="WP_125554521.1">
    <property type="nucleotide sequence ID" value="NZ_RBVX01000002.1"/>
</dbReference>
<dbReference type="GO" id="GO:0005524">
    <property type="term" value="F:ATP binding"/>
    <property type="evidence" value="ECO:0007669"/>
    <property type="project" value="InterPro"/>
</dbReference>
<name>A0A3R9WWE7_9BACI</name>
<comment type="caution">
    <text evidence="3">The sequence shown here is derived from an EMBL/GenBank/DDBJ whole genome shotgun (WGS) entry which is preliminary data.</text>
</comment>
<feature type="domain" description="ArsA/GET3 Anion-transporting ATPase-like" evidence="2">
    <location>
        <begin position="8"/>
        <end position="310"/>
    </location>
</feature>
<dbReference type="AlphaFoldDB" id="A0A3R9WWE7"/>
<evidence type="ECO:0000313" key="4">
    <source>
        <dbReference type="Proteomes" id="UP000275076"/>
    </source>
</evidence>
<comment type="similarity">
    <text evidence="1">Belongs to the arsA ATPase family.</text>
</comment>
<reference evidence="3 4" key="1">
    <citation type="submission" date="2018-10" db="EMBL/GenBank/DDBJ databases">
        <title>Draft genome sequence of Bacillus salarius IM0101, isolated from a hypersaline soil in Inner Mongolia, China.</title>
        <authorList>
            <person name="Yamprayoonswat W."/>
            <person name="Boonvisut S."/>
            <person name="Jumpathong W."/>
            <person name="Sittihan S."/>
            <person name="Ruangsuj P."/>
            <person name="Wanthongcharoen S."/>
            <person name="Thongpramul N."/>
            <person name="Pimmason S."/>
            <person name="Yu B."/>
            <person name="Yasawong M."/>
        </authorList>
    </citation>
    <scope>NUCLEOTIDE SEQUENCE [LARGE SCALE GENOMIC DNA]</scope>
    <source>
        <strain evidence="3 4">IM0101</strain>
    </source>
</reference>
<gene>
    <name evidence="3" type="ORF">D7Z54_03810</name>
</gene>
<proteinExistence type="inferred from homology"/>
<dbReference type="NCBIfam" id="TIGR00345">
    <property type="entry name" value="GET3_arsA_TRC40"/>
    <property type="match status" value="1"/>
</dbReference>
<evidence type="ECO:0000259" key="2">
    <source>
        <dbReference type="Pfam" id="PF02374"/>
    </source>
</evidence>
<dbReference type="InterPro" id="IPR016300">
    <property type="entry name" value="ATPase_ArsA/GET3"/>
</dbReference>
<dbReference type="Proteomes" id="UP000275076">
    <property type="component" value="Unassembled WGS sequence"/>
</dbReference>